<evidence type="ECO:0000313" key="3">
    <source>
        <dbReference type="Proteomes" id="UP000005801"/>
    </source>
</evidence>
<evidence type="ECO:0000313" key="2">
    <source>
        <dbReference type="EMBL" id="EDM75856.1"/>
    </source>
</evidence>
<dbReference type="STRING" id="391625.PPSIR1_33606"/>
<dbReference type="Pfam" id="PF13432">
    <property type="entry name" value="TPR_16"/>
    <property type="match status" value="1"/>
</dbReference>
<evidence type="ECO:0000256" key="1">
    <source>
        <dbReference type="PROSITE-ProRule" id="PRU00339"/>
    </source>
</evidence>
<feature type="repeat" description="TPR" evidence="1">
    <location>
        <begin position="83"/>
        <end position="116"/>
    </location>
</feature>
<gene>
    <name evidence="2" type="ORF">PPSIR1_33606</name>
</gene>
<organism evidence="2 3">
    <name type="scientific">Plesiocystis pacifica SIR-1</name>
    <dbReference type="NCBI Taxonomy" id="391625"/>
    <lineage>
        <taxon>Bacteria</taxon>
        <taxon>Pseudomonadati</taxon>
        <taxon>Myxococcota</taxon>
        <taxon>Polyangia</taxon>
        <taxon>Nannocystales</taxon>
        <taxon>Nannocystaceae</taxon>
        <taxon>Plesiocystis</taxon>
    </lineage>
</organism>
<dbReference type="PROSITE" id="PS50005">
    <property type="entry name" value="TPR"/>
    <property type="match status" value="1"/>
</dbReference>
<dbReference type="EMBL" id="ABCS01000079">
    <property type="protein sequence ID" value="EDM75856.1"/>
    <property type="molecule type" value="Genomic_DNA"/>
</dbReference>
<name>A6GE65_9BACT</name>
<dbReference type="SUPFAM" id="SSF48452">
    <property type="entry name" value="TPR-like"/>
    <property type="match status" value="1"/>
</dbReference>
<keyword evidence="3" id="KW-1185">Reference proteome</keyword>
<dbReference type="RefSeq" id="WP_006975005.1">
    <property type="nucleotide sequence ID" value="NZ_ABCS01000079.1"/>
</dbReference>
<sequence>MGLGLGLLLTSPALMVGCAKTEDGTKVPAGKTKEQIEDEQRKAAAAAKVNELITLANEDLRSGRYMSALERGEEALEANPENSDAYLVIGAAKWRAGDYAASTEALRKAVELNPKSYGATVALARNLRAAGALQESLDILAPAIAAENDDFQAKPCEALEDCEDVAGWCDTQAKVCKAPVGLDSRIGQLWAHYLAVDVDAGPAVADEVFLSSAADGVAAEAIRGYADYLRAFQGKGELIAIEGDTGTSDLDIHQWTGLKFSFAVVGGEPSTAMLSELQIESHVDAELVASLGLESLGKVKLFNLGEYDVVLVPEVEFKGMKIKNVPAVVDDLNAFAGANLPDKPGIVLGHQVLHRLGSVVADFPASSLTLTKAAPEAAPAGAAELPLLFLDQWYIHVPITPVRIDGSEHDIWAWLGGIHPSAVSTTSKAYLKSDHLPRDIENPEDVEGGRKMVFVDTVNFGDASVSGVGGLVYLDEPGEPGLAGVRASAGFELGGYVNLPLMKQLKVTYMPNQGKVWVEAPK</sequence>
<reference evidence="2 3" key="1">
    <citation type="submission" date="2007-06" db="EMBL/GenBank/DDBJ databases">
        <authorList>
            <person name="Shimkets L."/>
            <person name="Ferriera S."/>
            <person name="Johnson J."/>
            <person name="Kravitz S."/>
            <person name="Beeson K."/>
            <person name="Sutton G."/>
            <person name="Rogers Y.-H."/>
            <person name="Friedman R."/>
            <person name="Frazier M."/>
            <person name="Venter J.C."/>
        </authorList>
    </citation>
    <scope>NUCLEOTIDE SEQUENCE [LARGE SCALE GENOMIC DNA]</scope>
    <source>
        <strain evidence="2 3">SIR-1</strain>
    </source>
</reference>
<dbReference type="Proteomes" id="UP000005801">
    <property type="component" value="Unassembled WGS sequence"/>
</dbReference>
<dbReference type="InterPro" id="IPR011990">
    <property type="entry name" value="TPR-like_helical_dom_sf"/>
</dbReference>
<comment type="caution">
    <text evidence="2">The sequence shown here is derived from an EMBL/GenBank/DDBJ whole genome shotgun (WGS) entry which is preliminary data.</text>
</comment>
<dbReference type="AlphaFoldDB" id="A6GE65"/>
<dbReference type="Gene3D" id="1.25.40.10">
    <property type="entry name" value="Tetratricopeptide repeat domain"/>
    <property type="match status" value="1"/>
</dbReference>
<dbReference type="InterPro" id="IPR019734">
    <property type="entry name" value="TPR_rpt"/>
</dbReference>
<dbReference type="SMART" id="SM00028">
    <property type="entry name" value="TPR"/>
    <property type="match status" value="2"/>
</dbReference>
<proteinExistence type="predicted"/>
<protein>
    <submittedName>
        <fullName evidence="2">Uncharacterized protein</fullName>
    </submittedName>
</protein>
<keyword evidence="1" id="KW-0802">TPR repeat</keyword>
<accession>A6GE65</accession>